<proteinExistence type="inferred from homology"/>
<dbReference type="Proteomes" id="UP001220377">
    <property type="component" value="Chromosome"/>
</dbReference>
<evidence type="ECO:0000313" key="9">
    <source>
        <dbReference type="Proteomes" id="UP001220377"/>
    </source>
</evidence>
<organism evidence="8 9">
    <name type="scientific">Lacticaseibacillus pabuli</name>
    <dbReference type="NCBI Taxonomy" id="3025672"/>
    <lineage>
        <taxon>Bacteria</taxon>
        <taxon>Bacillati</taxon>
        <taxon>Bacillota</taxon>
        <taxon>Bacilli</taxon>
        <taxon>Lactobacillales</taxon>
        <taxon>Lactobacillaceae</taxon>
        <taxon>Lacticaseibacillus</taxon>
    </lineage>
</organism>
<comment type="catalytic activity">
    <reaction evidence="1 6">
        <text>Cleavage of hydrophobic, N-terminal signal or leader sequences from secreted and periplasmic proteins.</text>
        <dbReference type="EC" id="3.4.21.89"/>
    </reaction>
</comment>
<feature type="domain" description="Peptidase S26" evidence="7">
    <location>
        <begin position="20"/>
        <end position="232"/>
    </location>
</feature>
<evidence type="ECO:0000256" key="5">
    <source>
        <dbReference type="ARBA" id="ARBA00022801"/>
    </source>
</evidence>
<dbReference type="NCBIfam" id="TIGR02227">
    <property type="entry name" value="sigpep_I_bact"/>
    <property type="match status" value="1"/>
</dbReference>
<dbReference type="CDD" id="cd06530">
    <property type="entry name" value="S26_SPase_I"/>
    <property type="match status" value="1"/>
</dbReference>
<comment type="similarity">
    <text evidence="3 6">Belongs to the peptidase S26 family.</text>
</comment>
<evidence type="ECO:0000256" key="4">
    <source>
        <dbReference type="ARBA" id="ARBA00013208"/>
    </source>
</evidence>
<dbReference type="PANTHER" id="PTHR43390:SF1">
    <property type="entry name" value="CHLOROPLAST PROCESSING PEPTIDASE"/>
    <property type="match status" value="1"/>
</dbReference>
<evidence type="ECO:0000256" key="6">
    <source>
        <dbReference type="RuleBase" id="RU362042"/>
    </source>
</evidence>
<keyword evidence="6" id="KW-0472">Membrane</keyword>
<feature type="transmembrane region" description="Helical" evidence="6">
    <location>
        <begin position="21"/>
        <end position="40"/>
    </location>
</feature>
<accession>A0ABY7WV66</accession>
<keyword evidence="6" id="KW-0812">Transmembrane</keyword>
<dbReference type="EMBL" id="CP117884">
    <property type="protein sequence ID" value="WDF82896.1"/>
    <property type="molecule type" value="Genomic_DNA"/>
</dbReference>
<evidence type="ECO:0000256" key="2">
    <source>
        <dbReference type="ARBA" id="ARBA00004401"/>
    </source>
</evidence>
<dbReference type="PROSITE" id="PS00761">
    <property type="entry name" value="SPASE_I_3"/>
    <property type="match status" value="1"/>
</dbReference>
<dbReference type="InterPro" id="IPR019758">
    <property type="entry name" value="Pept_S26A_signal_pept_1_CS"/>
</dbReference>
<gene>
    <name evidence="8" type="primary">lepB</name>
    <name evidence="8" type="ORF">PQ472_01245</name>
</gene>
<dbReference type="InterPro" id="IPR019533">
    <property type="entry name" value="Peptidase_S26"/>
</dbReference>
<dbReference type="InterPro" id="IPR000223">
    <property type="entry name" value="Pept_S26A_signal_pept_1"/>
</dbReference>
<sequence length="241" mass="27663">MKRQRSNQEQETSGWKFFLQLVVLFVIVFGATLALTNFVVSKDRVTGTSMQPGLQDGDQLFSMRHRTPKRNDIVVVYAPDQASEKYMTANNATAADEQVKNGKLYVKGKEVPLKQHELYIKRVIGVAGDTVSAKNEKLYVNGKQVPQKYLSEKFSRQEINAYAKQYNIDEMTASTIKFTNDFNIATLKSTHRKTVPKGSYFVMGDNRFVSHDGRAFGFLKRKNIQSVVFWRFYPLNKMKTY</sequence>
<dbReference type="PANTHER" id="PTHR43390">
    <property type="entry name" value="SIGNAL PEPTIDASE I"/>
    <property type="match status" value="1"/>
</dbReference>
<dbReference type="Gene3D" id="2.10.109.10">
    <property type="entry name" value="Umud Fragment, subunit A"/>
    <property type="match status" value="2"/>
</dbReference>
<dbReference type="PRINTS" id="PR00727">
    <property type="entry name" value="LEADERPTASE"/>
</dbReference>
<keyword evidence="5 6" id="KW-0378">Hydrolase</keyword>
<dbReference type="EC" id="3.4.21.89" evidence="4 6"/>
<dbReference type="RefSeq" id="WP_274260653.1">
    <property type="nucleotide sequence ID" value="NZ_CP117884.1"/>
</dbReference>
<dbReference type="GO" id="GO:0009003">
    <property type="term" value="F:signal peptidase activity"/>
    <property type="evidence" value="ECO:0007669"/>
    <property type="project" value="UniProtKB-EC"/>
</dbReference>
<keyword evidence="6" id="KW-0645">Protease</keyword>
<name>A0ABY7WV66_9LACO</name>
<comment type="subcellular location">
    <subcellularLocation>
        <location evidence="2">Cell membrane</location>
        <topology evidence="2">Single-pass type II membrane protein</topology>
    </subcellularLocation>
    <subcellularLocation>
        <location evidence="6">Membrane</location>
        <topology evidence="6">Single-pass type II membrane protein</topology>
    </subcellularLocation>
</comment>
<reference evidence="8 9" key="1">
    <citation type="submission" date="2023-02" db="EMBL/GenBank/DDBJ databases">
        <title>Genome sequence of Lacticaseibacillus sp. KACC 23028.</title>
        <authorList>
            <person name="Kim S."/>
            <person name="Heo J."/>
            <person name="Kwon S.-W."/>
        </authorList>
    </citation>
    <scope>NUCLEOTIDE SEQUENCE [LARGE SCALE GENOMIC DNA]</scope>
    <source>
        <strain evidence="8 9">KACC 23028</strain>
    </source>
</reference>
<protein>
    <recommendedName>
        <fullName evidence="4 6">Signal peptidase I</fullName>
        <ecNumber evidence="4 6">3.4.21.89</ecNumber>
    </recommendedName>
</protein>
<evidence type="ECO:0000256" key="1">
    <source>
        <dbReference type="ARBA" id="ARBA00000677"/>
    </source>
</evidence>
<evidence type="ECO:0000256" key="3">
    <source>
        <dbReference type="ARBA" id="ARBA00009370"/>
    </source>
</evidence>
<keyword evidence="9" id="KW-1185">Reference proteome</keyword>
<dbReference type="InterPro" id="IPR036286">
    <property type="entry name" value="LexA/Signal_pep-like_sf"/>
</dbReference>
<keyword evidence="6" id="KW-1133">Transmembrane helix</keyword>
<evidence type="ECO:0000259" key="7">
    <source>
        <dbReference type="Pfam" id="PF10502"/>
    </source>
</evidence>
<dbReference type="Pfam" id="PF10502">
    <property type="entry name" value="Peptidase_S26"/>
    <property type="match status" value="1"/>
</dbReference>
<dbReference type="SUPFAM" id="SSF51306">
    <property type="entry name" value="LexA/Signal peptidase"/>
    <property type="match status" value="1"/>
</dbReference>
<evidence type="ECO:0000313" key="8">
    <source>
        <dbReference type="EMBL" id="WDF82896.1"/>
    </source>
</evidence>